<dbReference type="Proteomes" id="UP000284657">
    <property type="component" value="Unassembled WGS sequence"/>
</dbReference>
<feature type="coiled-coil region" evidence="1">
    <location>
        <begin position="237"/>
        <end position="271"/>
    </location>
</feature>
<evidence type="ECO:0000313" key="3">
    <source>
        <dbReference type="EMBL" id="RLN58440.1"/>
    </source>
</evidence>
<keyword evidence="1" id="KW-0175">Coiled coil</keyword>
<dbReference type="EMBL" id="MBDO02000262">
    <property type="protein sequence ID" value="RLN58440.1"/>
    <property type="molecule type" value="Genomic_DNA"/>
</dbReference>
<organism evidence="3 4">
    <name type="scientific">Phytophthora kernoviae</name>
    <dbReference type="NCBI Taxonomy" id="325452"/>
    <lineage>
        <taxon>Eukaryota</taxon>
        <taxon>Sar</taxon>
        <taxon>Stramenopiles</taxon>
        <taxon>Oomycota</taxon>
        <taxon>Peronosporomycetes</taxon>
        <taxon>Peronosporales</taxon>
        <taxon>Peronosporaceae</taxon>
        <taxon>Phytophthora</taxon>
    </lineage>
</organism>
<sequence length="415" mass="46849">MPATRSDTNAATQETTALVPLSMSLVAKKEKILKIEKEKLEKRLRERTKLLCGLRESHEHLLKTNGHLQERNRLRKEKLLSLRMELEDEQSLKGTNKSAVCGTTELEAIAEKCGMLKDLLDALAKKHVALEQSCMNLEERTSRETSTLAVKNERLNEGTERGKNSRVNETTATQYIRRELALRTKQENGILAITQSTIKAKDEQLTWLERQRVHLANEQKEMMEAYAGDEAAYNEFLASHTKEMDTLAAEIEDVEKQAKAAERSIPAREKKVVAINKKIAQKKRVLGSWNEKNREKQEQLAWSTATKTLVDSEELGLQEALKREQLGLESIMQQNAVREMEAEDLLSSCASLEANIRQANKTLPIMKSNIAAAETSVKNRIDEIRDKFLNSFVISDSGNLIELLNKEVRSAVGAS</sequence>
<name>A0A3F2RJE8_9STRA</name>
<evidence type="ECO:0000313" key="4">
    <source>
        <dbReference type="Proteomes" id="UP000277300"/>
    </source>
</evidence>
<evidence type="ECO:0000256" key="1">
    <source>
        <dbReference type="SAM" id="Coils"/>
    </source>
</evidence>
<evidence type="ECO:0000313" key="5">
    <source>
        <dbReference type="Proteomes" id="UP000284657"/>
    </source>
</evidence>
<dbReference type="Proteomes" id="UP000277300">
    <property type="component" value="Unassembled WGS sequence"/>
</dbReference>
<reference evidence="4 5" key="1">
    <citation type="submission" date="2018-07" db="EMBL/GenBank/DDBJ databases">
        <title>Genome sequencing of oomycete isolates from Chile give support for New Zealand origin for Phytophthora kernoviae and make available the first Nothophytophthora sp. genome.</title>
        <authorList>
            <person name="Studholme D.J."/>
            <person name="Sanfuentes E."/>
            <person name="Panda P."/>
            <person name="Hill R."/>
            <person name="Sambles C."/>
            <person name="Grant M."/>
            <person name="Williams N.M."/>
            <person name="Mcdougal R.L."/>
        </authorList>
    </citation>
    <scope>NUCLEOTIDE SEQUENCE [LARGE SCALE GENOMIC DNA]</scope>
    <source>
        <strain evidence="3">Chile6</strain>
        <strain evidence="2">Chile7</strain>
    </source>
</reference>
<dbReference type="AlphaFoldDB" id="A0A3F2RJE8"/>
<protein>
    <submittedName>
        <fullName evidence="3">Uncharacterized protein</fullName>
    </submittedName>
</protein>
<gene>
    <name evidence="2" type="ORF">BBJ29_002324</name>
    <name evidence="3" type="ORF">BBP00_00007001</name>
</gene>
<dbReference type="OrthoDB" id="129401at2759"/>
<accession>A0A3F2RJE8</accession>
<comment type="caution">
    <text evidence="3">The sequence shown here is derived from an EMBL/GenBank/DDBJ whole genome shotgun (WGS) entry which is preliminary data.</text>
</comment>
<dbReference type="EMBL" id="MBAD02001463">
    <property type="protein sequence ID" value="RLN54483.1"/>
    <property type="molecule type" value="Genomic_DNA"/>
</dbReference>
<proteinExistence type="predicted"/>
<evidence type="ECO:0000313" key="2">
    <source>
        <dbReference type="EMBL" id="RLN54483.1"/>
    </source>
</evidence>